<dbReference type="InterPro" id="IPR001173">
    <property type="entry name" value="Glyco_trans_2-like"/>
</dbReference>
<evidence type="ECO:0000256" key="2">
    <source>
        <dbReference type="ARBA" id="ARBA00006739"/>
    </source>
</evidence>
<evidence type="ECO:0000259" key="10">
    <source>
        <dbReference type="Pfam" id="PF00535"/>
    </source>
</evidence>
<comment type="similarity">
    <text evidence="8">Belongs to the glycosyltransferase 87 family.</text>
</comment>
<evidence type="ECO:0000256" key="5">
    <source>
        <dbReference type="ARBA" id="ARBA00022692"/>
    </source>
</evidence>
<evidence type="ECO:0000256" key="4">
    <source>
        <dbReference type="ARBA" id="ARBA00022679"/>
    </source>
</evidence>
<keyword evidence="6 9" id="KW-1133">Transmembrane helix</keyword>
<reference evidence="11 12" key="1">
    <citation type="submission" date="2020-02" db="EMBL/GenBank/DDBJ databases">
        <title>Acidophilic actinobacteria isolated from forest soil.</title>
        <authorList>
            <person name="Golinska P."/>
        </authorList>
    </citation>
    <scope>NUCLEOTIDE SEQUENCE [LARGE SCALE GENOMIC DNA]</scope>
    <source>
        <strain evidence="11 12">NL8</strain>
    </source>
</reference>
<evidence type="ECO:0000256" key="6">
    <source>
        <dbReference type="ARBA" id="ARBA00022989"/>
    </source>
</evidence>
<dbReference type="Proteomes" id="UP000730482">
    <property type="component" value="Unassembled WGS sequence"/>
</dbReference>
<dbReference type="Pfam" id="PF00535">
    <property type="entry name" value="Glycos_transf_2"/>
    <property type="match status" value="1"/>
</dbReference>
<proteinExistence type="inferred from homology"/>
<dbReference type="InterPro" id="IPR018584">
    <property type="entry name" value="GT87"/>
</dbReference>
<dbReference type="Pfam" id="PF09594">
    <property type="entry name" value="GT87"/>
    <property type="match status" value="1"/>
</dbReference>
<evidence type="ECO:0000313" key="12">
    <source>
        <dbReference type="Proteomes" id="UP000730482"/>
    </source>
</evidence>
<name>A0ABS5KUG3_9ACTN</name>
<protein>
    <submittedName>
        <fullName evidence="11">Glycosyltransferase family 2 protein</fullName>
    </submittedName>
</protein>
<keyword evidence="12" id="KW-1185">Reference proteome</keyword>
<evidence type="ECO:0000256" key="7">
    <source>
        <dbReference type="ARBA" id="ARBA00023136"/>
    </source>
</evidence>
<dbReference type="PANTHER" id="PTHR48090">
    <property type="entry name" value="UNDECAPRENYL-PHOSPHATE 4-DEOXY-4-FORMAMIDO-L-ARABINOSE TRANSFERASE-RELATED"/>
    <property type="match status" value="1"/>
</dbReference>
<evidence type="ECO:0000256" key="9">
    <source>
        <dbReference type="SAM" id="Phobius"/>
    </source>
</evidence>
<dbReference type="EMBL" id="JAAFYZ010000078">
    <property type="protein sequence ID" value="MBS2549634.1"/>
    <property type="molecule type" value="Genomic_DNA"/>
</dbReference>
<sequence>MTEVAGRVLIPAPRETSVRSSRTPEAARPGPAELTRLVVALGAVMLLTIGVYAIVRVHATSDFSHGRWAGVVIGALFALYLVGAWSVSGLRVRWARWLILGGATATQIVAFTTAPRFSDDLYRYVWDGRVQAAGIDPYRYVPVATRLVGLRAGSGLFPPTGRGLDPSHCVTSAPGITAGCTLLNRPLVHTIYPPVAEAYYFLAHWWGPRGIQISAAVLAIGVTFLLLAGLPRIGVDARNAVLWAWCPTVAIEAGNGGHADVLAVLFTACGLLALASKRVGRGGVFLGLGIAAKVTPALAVPAALRRRPLLLLGSVVGVVVGVYLPHVLAVGSGVEGFFGGYLDEEGYQSGSRFALLDSVMPTSLVKPAAVAVLAVTALLVWRLSDPERPWHGALAMTGVGFLVTAPPFAWYAELLVLFIAFAGWRSVAWVGVAYAGYMVQLGGTAFQGYGSALVAVVAVYAGQLAFKTLRRRSATKRRETTVAADSADSADSVDRAAGLVLDSLGPTDVILPCLDEAEALPYVLSRIPAGYRAIVVDNGSTDGSAEVAAALGALVVHEPRRGFGAACHAGLLAATADVVCFLDCDGSFDPEDLPKVADAVRAGQADLALGQRRPLTRDAWPPHARLANRLLARRIRSETGVRIRDLGPMRAARREELLALGIEDRRFGYPLEMVLKAAREGWRIAETDVPYAPRTGKSKVTGTVGGTVKAVRDMRRVWRAATR</sequence>
<feature type="transmembrane region" description="Helical" evidence="9">
    <location>
        <begin position="363"/>
        <end position="384"/>
    </location>
</feature>
<gene>
    <name evidence="11" type="ORF">KGQ19_22475</name>
</gene>
<keyword evidence="4" id="KW-0808">Transferase</keyword>
<comment type="subcellular location">
    <subcellularLocation>
        <location evidence="1">Cell membrane</location>
        <topology evidence="1">Multi-pass membrane protein</topology>
    </subcellularLocation>
</comment>
<evidence type="ECO:0000256" key="1">
    <source>
        <dbReference type="ARBA" id="ARBA00004651"/>
    </source>
</evidence>
<feature type="transmembrane region" description="Helical" evidence="9">
    <location>
        <begin position="37"/>
        <end position="55"/>
    </location>
</feature>
<evidence type="ECO:0000256" key="3">
    <source>
        <dbReference type="ARBA" id="ARBA00022475"/>
    </source>
</evidence>
<keyword evidence="7 9" id="KW-0472">Membrane</keyword>
<dbReference type="PANTHER" id="PTHR48090:SF7">
    <property type="entry name" value="RFBJ PROTEIN"/>
    <property type="match status" value="1"/>
</dbReference>
<dbReference type="CDD" id="cd04179">
    <property type="entry name" value="DPM_DPG-synthase_like"/>
    <property type="match status" value="1"/>
</dbReference>
<feature type="transmembrane region" description="Helical" evidence="9">
    <location>
        <begin position="94"/>
        <end position="114"/>
    </location>
</feature>
<dbReference type="SUPFAM" id="SSF53448">
    <property type="entry name" value="Nucleotide-diphospho-sugar transferases"/>
    <property type="match status" value="1"/>
</dbReference>
<comment type="caution">
    <text evidence="11">The sequence shown here is derived from an EMBL/GenBank/DDBJ whole genome shotgun (WGS) entry which is preliminary data.</text>
</comment>
<keyword evidence="3" id="KW-1003">Cell membrane</keyword>
<organism evidence="11 12">
    <name type="scientific">Catenulispora pinistramenti</name>
    <dbReference type="NCBI Taxonomy" id="2705254"/>
    <lineage>
        <taxon>Bacteria</taxon>
        <taxon>Bacillati</taxon>
        <taxon>Actinomycetota</taxon>
        <taxon>Actinomycetes</taxon>
        <taxon>Catenulisporales</taxon>
        <taxon>Catenulisporaceae</taxon>
        <taxon>Catenulispora</taxon>
    </lineage>
</organism>
<dbReference type="InterPro" id="IPR050256">
    <property type="entry name" value="Glycosyltransferase_2"/>
</dbReference>
<dbReference type="InterPro" id="IPR029044">
    <property type="entry name" value="Nucleotide-diphossugar_trans"/>
</dbReference>
<comment type="similarity">
    <text evidence="2">Belongs to the glycosyltransferase 2 family.</text>
</comment>
<feature type="transmembrane region" description="Helical" evidence="9">
    <location>
        <begin position="67"/>
        <end position="88"/>
    </location>
</feature>
<keyword evidence="5 9" id="KW-0812">Transmembrane</keyword>
<evidence type="ECO:0000256" key="8">
    <source>
        <dbReference type="ARBA" id="ARBA00024033"/>
    </source>
</evidence>
<feature type="transmembrane region" description="Helical" evidence="9">
    <location>
        <begin position="309"/>
        <end position="342"/>
    </location>
</feature>
<accession>A0ABS5KUG3</accession>
<feature type="domain" description="Glycosyltransferase 2-like" evidence="10">
    <location>
        <begin position="509"/>
        <end position="636"/>
    </location>
</feature>
<dbReference type="Gene3D" id="3.90.550.10">
    <property type="entry name" value="Spore Coat Polysaccharide Biosynthesis Protein SpsA, Chain A"/>
    <property type="match status" value="1"/>
</dbReference>
<feature type="transmembrane region" description="Helical" evidence="9">
    <location>
        <begin position="213"/>
        <end position="235"/>
    </location>
</feature>
<feature type="transmembrane region" description="Helical" evidence="9">
    <location>
        <begin position="282"/>
        <end position="303"/>
    </location>
</feature>
<evidence type="ECO:0000313" key="11">
    <source>
        <dbReference type="EMBL" id="MBS2549634.1"/>
    </source>
</evidence>
<feature type="transmembrane region" description="Helical" evidence="9">
    <location>
        <begin position="449"/>
        <end position="469"/>
    </location>
</feature>